<dbReference type="AlphaFoldDB" id="A0A9D2TI79"/>
<dbReference type="InterPro" id="IPR007492">
    <property type="entry name" value="LytTR_DNA-bd_dom"/>
</dbReference>
<dbReference type="InterPro" id="IPR046947">
    <property type="entry name" value="LytR-like"/>
</dbReference>
<dbReference type="Proteomes" id="UP000823918">
    <property type="component" value="Unassembled WGS sequence"/>
</dbReference>
<dbReference type="Pfam" id="PF04397">
    <property type="entry name" value="LytTR"/>
    <property type="match status" value="1"/>
</dbReference>
<evidence type="ECO:0000256" key="2">
    <source>
        <dbReference type="ARBA" id="ARBA00024867"/>
    </source>
</evidence>
<proteinExistence type="predicted"/>
<gene>
    <name evidence="6" type="ORF">H9698_00410</name>
</gene>
<keyword evidence="3" id="KW-0597">Phosphoprotein</keyword>
<protein>
    <recommendedName>
        <fullName evidence="1">Stage 0 sporulation protein A homolog</fullName>
    </recommendedName>
</protein>
<accession>A0A9D2TI79</accession>
<dbReference type="EMBL" id="DWWA01000004">
    <property type="protein sequence ID" value="HJC71245.1"/>
    <property type="molecule type" value="Genomic_DNA"/>
</dbReference>
<feature type="modified residue" description="4-aspartylphosphate" evidence="3">
    <location>
        <position position="58"/>
    </location>
</feature>
<evidence type="ECO:0000256" key="3">
    <source>
        <dbReference type="PROSITE-ProRule" id="PRU00169"/>
    </source>
</evidence>
<sequence length="243" mass="28546">MEIKVLICDDEPAFVDQMAQAVQSQPLPAGVSMNIIKTTRPEELTDEQLRQCQLMFLDIDMEERSGMEIARCVRKLGLDTILIFVTHYVQFSPEGYEVSAFRYLLKQELQQKLPGYFQEAMAEILREEKVLQYSLNGEVYQLAHTNILYLESYQRMIYAHTVKLEQAEYQFYGILEKLTEELEPDGFLRIQKSYLVNMAHIKKLNFDRVLMSNGKVLPVSQKRYSELKKRYLSWIGSQWARLH</sequence>
<organism evidence="6 7">
    <name type="scientific">Candidatus Ruthenibacterium merdavium</name>
    <dbReference type="NCBI Taxonomy" id="2838752"/>
    <lineage>
        <taxon>Bacteria</taxon>
        <taxon>Bacillati</taxon>
        <taxon>Bacillota</taxon>
        <taxon>Clostridia</taxon>
        <taxon>Eubacteriales</taxon>
        <taxon>Oscillospiraceae</taxon>
        <taxon>Ruthenibacterium</taxon>
    </lineage>
</organism>
<dbReference type="PANTHER" id="PTHR37299">
    <property type="entry name" value="TRANSCRIPTIONAL REGULATOR-RELATED"/>
    <property type="match status" value="1"/>
</dbReference>
<dbReference type="SMART" id="SM00448">
    <property type="entry name" value="REC"/>
    <property type="match status" value="1"/>
</dbReference>
<feature type="domain" description="HTH LytTR-type" evidence="5">
    <location>
        <begin position="131"/>
        <end position="233"/>
    </location>
</feature>
<dbReference type="InterPro" id="IPR001789">
    <property type="entry name" value="Sig_transdc_resp-reg_receiver"/>
</dbReference>
<feature type="domain" description="Response regulatory" evidence="4">
    <location>
        <begin position="4"/>
        <end position="121"/>
    </location>
</feature>
<keyword evidence="6" id="KW-0238">DNA-binding</keyword>
<reference evidence="6" key="2">
    <citation type="submission" date="2021-04" db="EMBL/GenBank/DDBJ databases">
        <authorList>
            <person name="Gilroy R."/>
        </authorList>
    </citation>
    <scope>NUCLEOTIDE SEQUENCE</scope>
    <source>
        <strain evidence="6">5933</strain>
    </source>
</reference>
<evidence type="ECO:0000313" key="6">
    <source>
        <dbReference type="EMBL" id="HJC71245.1"/>
    </source>
</evidence>
<comment type="function">
    <text evidence="2">May play the central regulatory role in sporulation. It may be an element of the effector pathway responsible for the activation of sporulation genes in response to nutritional stress. Spo0A may act in concert with spo0H (a sigma factor) to control the expression of some genes that are critical to the sporulation process.</text>
</comment>
<dbReference type="GO" id="GO:0000156">
    <property type="term" value="F:phosphorelay response regulator activity"/>
    <property type="evidence" value="ECO:0007669"/>
    <property type="project" value="InterPro"/>
</dbReference>
<name>A0A9D2TI79_9FIRM</name>
<dbReference type="GO" id="GO:0003677">
    <property type="term" value="F:DNA binding"/>
    <property type="evidence" value="ECO:0007669"/>
    <property type="project" value="UniProtKB-KW"/>
</dbReference>
<evidence type="ECO:0000256" key="1">
    <source>
        <dbReference type="ARBA" id="ARBA00018672"/>
    </source>
</evidence>
<dbReference type="InterPro" id="IPR011006">
    <property type="entry name" value="CheY-like_superfamily"/>
</dbReference>
<evidence type="ECO:0000259" key="5">
    <source>
        <dbReference type="PROSITE" id="PS50930"/>
    </source>
</evidence>
<dbReference type="SMART" id="SM00850">
    <property type="entry name" value="LytTR"/>
    <property type="match status" value="1"/>
</dbReference>
<dbReference type="SUPFAM" id="SSF52172">
    <property type="entry name" value="CheY-like"/>
    <property type="match status" value="1"/>
</dbReference>
<dbReference type="PANTHER" id="PTHR37299:SF1">
    <property type="entry name" value="STAGE 0 SPORULATION PROTEIN A HOMOLOG"/>
    <property type="match status" value="1"/>
</dbReference>
<dbReference type="PROSITE" id="PS50930">
    <property type="entry name" value="HTH_LYTTR"/>
    <property type="match status" value="1"/>
</dbReference>
<dbReference type="Pfam" id="PF00072">
    <property type="entry name" value="Response_reg"/>
    <property type="match status" value="1"/>
</dbReference>
<dbReference type="Gene3D" id="3.40.50.2300">
    <property type="match status" value="1"/>
</dbReference>
<comment type="caution">
    <text evidence="6">The sequence shown here is derived from an EMBL/GenBank/DDBJ whole genome shotgun (WGS) entry which is preliminary data.</text>
</comment>
<evidence type="ECO:0000259" key="4">
    <source>
        <dbReference type="PROSITE" id="PS50110"/>
    </source>
</evidence>
<reference evidence="6" key="1">
    <citation type="journal article" date="2021" name="PeerJ">
        <title>Extensive microbial diversity within the chicken gut microbiome revealed by metagenomics and culture.</title>
        <authorList>
            <person name="Gilroy R."/>
            <person name="Ravi A."/>
            <person name="Getino M."/>
            <person name="Pursley I."/>
            <person name="Horton D.L."/>
            <person name="Alikhan N.F."/>
            <person name="Baker D."/>
            <person name="Gharbi K."/>
            <person name="Hall N."/>
            <person name="Watson M."/>
            <person name="Adriaenssens E.M."/>
            <person name="Foster-Nyarko E."/>
            <person name="Jarju S."/>
            <person name="Secka A."/>
            <person name="Antonio M."/>
            <person name="Oren A."/>
            <person name="Chaudhuri R.R."/>
            <person name="La Ragione R."/>
            <person name="Hildebrand F."/>
            <person name="Pallen M.J."/>
        </authorList>
    </citation>
    <scope>NUCLEOTIDE SEQUENCE</scope>
    <source>
        <strain evidence="6">5933</strain>
    </source>
</reference>
<dbReference type="Gene3D" id="2.40.50.1020">
    <property type="entry name" value="LytTr DNA-binding domain"/>
    <property type="match status" value="1"/>
</dbReference>
<evidence type="ECO:0000313" key="7">
    <source>
        <dbReference type="Proteomes" id="UP000823918"/>
    </source>
</evidence>
<dbReference type="PROSITE" id="PS50110">
    <property type="entry name" value="RESPONSE_REGULATORY"/>
    <property type="match status" value="1"/>
</dbReference>